<evidence type="ECO:0000256" key="4">
    <source>
        <dbReference type="ARBA" id="ARBA00022801"/>
    </source>
</evidence>
<dbReference type="HOGENOM" id="CLU_006016_3_1_1"/>
<feature type="active site" description="Charge relay system" evidence="7">
    <location>
        <position position="666"/>
    </location>
</feature>
<comment type="similarity">
    <text evidence="1 7">Belongs to the peptidase S8 family.</text>
</comment>
<feature type="region of interest" description="Disordered" evidence="8">
    <location>
        <begin position="1"/>
        <end position="55"/>
    </location>
</feature>
<dbReference type="Gene3D" id="3.40.50.200">
    <property type="entry name" value="Peptidase S8/S53 domain"/>
    <property type="match status" value="1"/>
</dbReference>
<feature type="compositionally biased region" description="Basic and acidic residues" evidence="8">
    <location>
        <begin position="46"/>
        <end position="55"/>
    </location>
</feature>
<keyword evidence="11" id="KW-1185">Reference proteome</keyword>
<evidence type="ECO:0000256" key="3">
    <source>
        <dbReference type="ARBA" id="ARBA00022729"/>
    </source>
</evidence>
<dbReference type="PANTHER" id="PTHR43806">
    <property type="entry name" value="PEPTIDASE S8"/>
    <property type="match status" value="1"/>
</dbReference>
<evidence type="ECO:0000256" key="8">
    <source>
        <dbReference type="SAM" id="MobiDB-lite"/>
    </source>
</evidence>
<keyword evidence="3" id="KW-0732">Signal</keyword>
<evidence type="ECO:0000256" key="2">
    <source>
        <dbReference type="ARBA" id="ARBA00022670"/>
    </source>
</evidence>
<proteinExistence type="inferred from homology"/>
<organism evidence="10 11">
    <name type="scientific">Endocarpon pusillum (strain Z07020 / HMAS-L-300199)</name>
    <name type="common">Lichen-forming fungus</name>
    <dbReference type="NCBI Taxonomy" id="1263415"/>
    <lineage>
        <taxon>Eukaryota</taxon>
        <taxon>Fungi</taxon>
        <taxon>Dikarya</taxon>
        <taxon>Ascomycota</taxon>
        <taxon>Pezizomycotina</taxon>
        <taxon>Eurotiomycetes</taxon>
        <taxon>Chaetothyriomycetidae</taxon>
        <taxon>Verrucariales</taxon>
        <taxon>Verrucariaceae</taxon>
        <taxon>Endocarpon</taxon>
    </lineage>
</organism>
<dbReference type="GO" id="GO:0004252">
    <property type="term" value="F:serine-type endopeptidase activity"/>
    <property type="evidence" value="ECO:0007669"/>
    <property type="project" value="UniProtKB-UniRule"/>
</dbReference>
<keyword evidence="2 7" id="KW-0645">Protease</keyword>
<reference evidence="11" key="1">
    <citation type="journal article" date="2014" name="BMC Genomics">
        <title>Genome characteristics reveal the impact of lichenization on lichen-forming fungus Endocarpon pusillum Hedwig (Verrucariales, Ascomycota).</title>
        <authorList>
            <person name="Wang Y.-Y."/>
            <person name="Liu B."/>
            <person name="Zhang X.-Y."/>
            <person name="Zhou Q.-M."/>
            <person name="Zhang T."/>
            <person name="Li H."/>
            <person name="Yu Y.-F."/>
            <person name="Zhang X.-L."/>
            <person name="Hao X.-Y."/>
            <person name="Wang M."/>
            <person name="Wang L."/>
            <person name="Wei J.-C."/>
        </authorList>
    </citation>
    <scope>NUCLEOTIDE SEQUENCE [LARGE SCALE GENOMIC DNA]</scope>
    <source>
        <strain evidence="11">Z07020 / HMAS-L-300199</strain>
    </source>
</reference>
<feature type="active site" description="Charge relay system" evidence="7">
    <location>
        <position position="626"/>
    </location>
</feature>
<dbReference type="InterPro" id="IPR050131">
    <property type="entry name" value="Peptidase_S8_subtilisin-like"/>
</dbReference>
<evidence type="ECO:0000256" key="5">
    <source>
        <dbReference type="ARBA" id="ARBA00022825"/>
    </source>
</evidence>
<evidence type="ECO:0000256" key="6">
    <source>
        <dbReference type="ARBA" id="ARBA00023145"/>
    </source>
</evidence>
<evidence type="ECO:0000256" key="7">
    <source>
        <dbReference type="PROSITE-ProRule" id="PRU01240"/>
    </source>
</evidence>
<feature type="compositionally biased region" description="Acidic residues" evidence="8">
    <location>
        <begin position="33"/>
        <end position="44"/>
    </location>
</feature>
<gene>
    <name evidence="10" type="ORF">EPUS_09174</name>
</gene>
<sequence length="917" mass="103006">MEQPLAPWKKPESGKREPWKKETIIGGYSGGYVDDDSDDDEVYPDDPIKSRQAEISESHRDILRLFAKRPYNSASGSKSKPPDLKQEAEVEEFKRRYGDILVEAGEGGKTILHRIVESPTDARPLLRWLLTTYEKLILQTDSKGNTALYSALVVDRGRFVSTVLKCSKNSAEALQIPGDDGTCLHIALNLQHSLPDSVPTQDRRSADGPHGQQTTKRQHVDVDRMIAELQGSPSVQKEGEPATGTALRDVLKKLDKRGNNLLHVAWSAIAEHIEKHALHCNNDSTDPPTLTPAVSVLEHMVQVGTKLMEEYPEAIYQENHKGQLPYTCLGSAKLLKSCTSMVEEIKLAYMRKLAHEEVNELLYPNGTNELSIFFDISRFTTDPVPATELDKWWGYLRFETILQHVDLPNLSIVGGENLLTPFSSASEPSPDIRELIGRVDIVKILHWLRRKGVGKILELTVTDDESKPHYDEAIEVALKGFGIEILNWQKLDLCSDVLYNAVTDVRKLYLYSSGNSDVLKGWSSENGLERLPKLQDVYLSEYASESRIETYEREFRKTLKARRPEVEIHMIPWKAKGGTDSSSQRNQGPSVKHPWLDCMDSFATVIRSNERRFKDFAPEVKVAIIDDGIDPRLPKFQKWIKTGKSYLKRPDNPNRVVDFWVNPGNHGTEMAKLILQVCPTAKLYIIRLDEGFGAQGEREIRLDSAIKAIEWATQIPVDIISMSWSINKRNVSRDDQTTFENKIRAAYERGITMFCAASDRGKRMEPGLEEDMPAAFGDPIKIGAAKADGSPYSALGFQEVDFYLPGHELNLHGYQPSKGQPQSGSSLATAIAAGLAALIQYCIGIVDKKDNAYKGRLGTEEIRQAFWKLCSAQQKFPEVEKFFGNVAALDKPDQVLTKFRKIAKGLRKPAQGEEEHK</sequence>
<dbReference type="PROSITE" id="PS51892">
    <property type="entry name" value="SUBTILASE"/>
    <property type="match status" value="1"/>
</dbReference>
<dbReference type="GO" id="GO:0006508">
    <property type="term" value="P:proteolysis"/>
    <property type="evidence" value="ECO:0007669"/>
    <property type="project" value="UniProtKB-KW"/>
</dbReference>
<feature type="compositionally biased region" description="Basic and acidic residues" evidence="8">
    <location>
        <begin position="9"/>
        <end position="23"/>
    </location>
</feature>
<dbReference type="AlphaFoldDB" id="U1GVM8"/>
<keyword evidence="6" id="KW-0865">Zymogen</keyword>
<feature type="domain" description="Peptidase S8/S53" evidence="9">
    <location>
        <begin position="619"/>
        <end position="840"/>
    </location>
</feature>
<feature type="region of interest" description="Disordered" evidence="8">
    <location>
        <begin position="195"/>
        <end position="219"/>
    </location>
</feature>
<dbReference type="OMA" id="RTIDYWA"/>
<dbReference type="eggNOG" id="ENOG502S098">
    <property type="taxonomic scope" value="Eukaryota"/>
</dbReference>
<accession>U1GVM8</accession>
<name>U1GVM8_ENDPU</name>
<dbReference type="RefSeq" id="XP_007786121.1">
    <property type="nucleotide sequence ID" value="XM_007787931.1"/>
</dbReference>
<keyword evidence="5 7" id="KW-0720">Serine protease</keyword>
<evidence type="ECO:0000256" key="1">
    <source>
        <dbReference type="ARBA" id="ARBA00011073"/>
    </source>
</evidence>
<dbReference type="InterPro" id="IPR015500">
    <property type="entry name" value="Peptidase_S8_subtilisin-rel"/>
</dbReference>
<dbReference type="EMBL" id="KE720746">
    <property type="protein sequence ID" value="ERF76538.1"/>
    <property type="molecule type" value="Genomic_DNA"/>
</dbReference>
<protein>
    <recommendedName>
        <fullName evidence="9">Peptidase S8/S53 domain-containing protein</fullName>
    </recommendedName>
</protein>
<dbReference type="Proteomes" id="UP000019373">
    <property type="component" value="Unassembled WGS sequence"/>
</dbReference>
<dbReference type="SUPFAM" id="SSF52743">
    <property type="entry name" value="Subtilisin-like"/>
    <property type="match status" value="1"/>
</dbReference>
<dbReference type="PANTHER" id="PTHR43806:SF58">
    <property type="entry name" value="ALKALINE PROTEASE 1-RELATED"/>
    <property type="match status" value="1"/>
</dbReference>
<evidence type="ECO:0000313" key="11">
    <source>
        <dbReference type="Proteomes" id="UP000019373"/>
    </source>
</evidence>
<evidence type="ECO:0000259" key="9">
    <source>
        <dbReference type="Pfam" id="PF00082"/>
    </source>
</evidence>
<dbReference type="GeneID" id="19244006"/>
<keyword evidence="4 7" id="KW-0378">Hydrolase</keyword>
<feature type="active site" description="Charge relay system" evidence="7">
    <location>
        <position position="826"/>
    </location>
</feature>
<dbReference type="Pfam" id="PF00082">
    <property type="entry name" value="Peptidase_S8"/>
    <property type="match status" value="1"/>
</dbReference>
<dbReference type="OrthoDB" id="5386278at2759"/>
<evidence type="ECO:0000313" key="10">
    <source>
        <dbReference type="EMBL" id="ERF76538.1"/>
    </source>
</evidence>
<dbReference type="PRINTS" id="PR00723">
    <property type="entry name" value="SUBTILISIN"/>
</dbReference>
<dbReference type="InterPro" id="IPR000209">
    <property type="entry name" value="Peptidase_S8/S53_dom"/>
</dbReference>
<dbReference type="InterPro" id="IPR036852">
    <property type="entry name" value="Peptidase_S8/S53_dom_sf"/>
</dbReference>